<name>A0A6J7BMC2_9ZZZZ</name>
<protein>
    <submittedName>
        <fullName evidence="5">Unannotated protein</fullName>
    </submittedName>
</protein>
<dbReference type="PANTHER" id="PTHR42964">
    <property type="entry name" value="ENOYL-COA HYDRATASE"/>
    <property type="match status" value="1"/>
</dbReference>
<gene>
    <name evidence="3" type="ORF">UFOPK2656_00227</name>
    <name evidence="4" type="ORF">UFOPK3099_01002</name>
    <name evidence="5" type="ORF">UFOPK3267_00348</name>
    <name evidence="6" type="ORF">UFOPK3651_01692</name>
    <name evidence="7" type="ORF">UFOPK3931_00864</name>
    <name evidence="2" type="ORF">UFOPK4189_01975</name>
</gene>
<dbReference type="Gene3D" id="1.10.12.10">
    <property type="entry name" value="Lyase 2-enoyl-coa Hydratase, Chain A, domain 2"/>
    <property type="match status" value="1"/>
</dbReference>
<organism evidence="5">
    <name type="scientific">freshwater metagenome</name>
    <dbReference type="NCBI Taxonomy" id="449393"/>
    <lineage>
        <taxon>unclassified sequences</taxon>
        <taxon>metagenomes</taxon>
        <taxon>ecological metagenomes</taxon>
    </lineage>
</organism>
<evidence type="ECO:0000313" key="3">
    <source>
        <dbReference type="EMBL" id="CAB4703878.1"/>
    </source>
</evidence>
<dbReference type="GO" id="GO:0003824">
    <property type="term" value="F:catalytic activity"/>
    <property type="evidence" value="ECO:0007669"/>
    <property type="project" value="InterPro"/>
</dbReference>
<dbReference type="InterPro" id="IPR051683">
    <property type="entry name" value="Enoyl-CoA_Hydratase/Isomerase"/>
</dbReference>
<dbReference type="PANTHER" id="PTHR42964:SF1">
    <property type="entry name" value="POLYKETIDE BIOSYNTHESIS ENOYL-COA HYDRATASE PKSH-RELATED"/>
    <property type="match status" value="1"/>
</dbReference>
<dbReference type="InterPro" id="IPR029045">
    <property type="entry name" value="ClpP/crotonase-like_dom_sf"/>
</dbReference>
<dbReference type="GO" id="GO:0008300">
    <property type="term" value="P:isoprenoid catabolic process"/>
    <property type="evidence" value="ECO:0007669"/>
    <property type="project" value="TreeGrafter"/>
</dbReference>
<dbReference type="Gene3D" id="3.90.226.10">
    <property type="entry name" value="2-enoyl-CoA Hydratase, Chain A, domain 1"/>
    <property type="match status" value="1"/>
</dbReference>
<accession>A0A6J7BMC2</accession>
<dbReference type="CDD" id="cd06558">
    <property type="entry name" value="crotonase-like"/>
    <property type="match status" value="1"/>
</dbReference>
<comment type="similarity">
    <text evidence="1">Belongs to the enoyl-CoA hydratase/isomerase family.</text>
</comment>
<evidence type="ECO:0000256" key="1">
    <source>
        <dbReference type="ARBA" id="ARBA00005254"/>
    </source>
</evidence>
<evidence type="ECO:0000313" key="6">
    <source>
        <dbReference type="EMBL" id="CAB4934312.1"/>
    </source>
</evidence>
<dbReference type="SUPFAM" id="SSF52096">
    <property type="entry name" value="ClpP/crotonase"/>
    <property type="match status" value="1"/>
</dbReference>
<dbReference type="InterPro" id="IPR014748">
    <property type="entry name" value="Enoyl-CoA_hydra_C"/>
</dbReference>
<dbReference type="Pfam" id="PF00378">
    <property type="entry name" value="ECH_1"/>
    <property type="match status" value="1"/>
</dbReference>
<evidence type="ECO:0000313" key="5">
    <source>
        <dbReference type="EMBL" id="CAB4846807.1"/>
    </source>
</evidence>
<evidence type="ECO:0000313" key="2">
    <source>
        <dbReference type="EMBL" id="CAB4364209.1"/>
    </source>
</evidence>
<dbReference type="InterPro" id="IPR001753">
    <property type="entry name" value="Enoyl-CoA_hydra/iso"/>
</dbReference>
<dbReference type="EMBL" id="CAEZYF010000001">
    <property type="protein sequence ID" value="CAB4703878.1"/>
    <property type="molecule type" value="Genomic_DNA"/>
</dbReference>
<proteinExistence type="inferred from homology"/>
<dbReference type="EMBL" id="CAFBOL010000015">
    <property type="protein sequence ID" value="CAB4981962.1"/>
    <property type="molecule type" value="Genomic_DNA"/>
</dbReference>
<evidence type="ECO:0000313" key="4">
    <source>
        <dbReference type="EMBL" id="CAB4815001.1"/>
    </source>
</evidence>
<dbReference type="EMBL" id="CAFBIY010000011">
    <property type="protein sequence ID" value="CAB4846807.1"/>
    <property type="molecule type" value="Genomic_DNA"/>
</dbReference>
<dbReference type="EMBL" id="CAFBMT010000008">
    <property type="protein sequence ID" value="CAB4934312.1"/>
    <property type="molecule type" value="Genomic_DNA"/>
</dbReference>
<dbReference type="PROSITE" id="PS00166">
    <property type="entry name" value="ENOYL_COA_HYDRATASE"/>
    <property type="match status" value="1"/>
</dbReference>
<evidence type="ECO:0000313" key="7">
    <source>
        <dbReference type="EMBL" id="CAB4981962.1"/>
    </source>
</evidence>
<dbReference type="EMBL" id="CAFAAV010000060">
    <property type="protein sequence ID" value="CAB4815001.1"/>
    <property type="molecule type" value="Genomic_DNA"/>
</dbReference>
<dbReference type="AlphaFoldDB" id="A0A6J7BMC2"/>
<dbReference type="EMBL" id="CAESGF010000011">
    <property type="protein sequence ID" value="CAB4364209.1"/>
    <property type="molecule type" value="Genomic_DNA"/>
</dbReference>
<dbReference type="InterPro" id="IPR018376">
    <property type="entry name" value="Enoyl-CoA_hyd/isom_CS"/>
</dbReference>
<sequence length="261" mass="27242">MHAALVTASSGPIGTITLDRPAKRNAVTYDMWIALGAACHTHAGDPSVRVVVLRGAGDHFCAGADIGELLTERPAHVPSFMDVNMIAEHALANLPKPTVAFVQGDCIGGGCALAIDCDIRIAVEGSRFGITPSKLGIVYPPASLERVVRLIGPAARRLLYTGDLIDAHEALHLGLVDEVLSAGRAEVRLAELCATLAQRSLLTQAATKQMIAAVLSHGAVPADLADAWAREVAVAADPAEGVAAFAERRAPKFSWNGPNPT</sequence>
<reference evidence="5" key="1">
    <citation type="submission" date="2020-05" db="EMBL/GenBank/DDBJ databases">
        <authorList>
            <person name="Chiriac C."/>
            <person name="Salcher M."/>
            <person name="Ghai R."/>
            <person name="Kavagutti S V."/>
        </authorList>
    </citation>
    <scope>NUCLEOTIDE SEQUENCE</scope>
</reference>